<protein>
    <recommendedName>
        <fullName evidence="6">PHD-type domain-containing protein</fullName>
    </recommendedName>
</protein>
<evidence type="ECO:0000313" key="8">
    <source>
        <dbReference type="Proteomes" id="UP001337655"/>
    </source>
</evidence>
<dbReference type="FunFam" id="3.30.40.10:FF:000748">
    <property type="entry name" value="PHD finger domain protein, putative"/>
    <property type="match status" value="1"/>
</dbReference>
<dbReference type="InterPro" id="IPR013083">
    <property type="entry name" value="Znf_RING/FYVE/PHD"/>
</dbReference>
<feature type="compositionally biased region" description="Basic and acidic residues" evidence="5">
    <location>
        <begin position="1"/>
        <end position="12"/>
    </location>
</feature>
<dbReference type="GO" id="GO:0008270">
    <property type="term" value="F:zinc ion binding"/>
    <property type="evidence" value="ECO:0007669"/>
    <property type="project" value="UniProtKB-KW"/>
</dbReference>
<feature type="compositionally biased region" description="Polar residues" evidence="5">
    <location>
        <begin position="452"/>
        <end position="500"/>
    </location>
</feature>
<gene>
    <name evidence="7" type="ORF">LTR77_005955</name>
</gene>
<feature type="compositionally biased region" description="Basic and acidic residues" evidence="5">
    <location>
        <begin position="253"/>
        <end position="270"/>
    </location>
</feature>
<proteinExistence type="predicted"/>
<dbReference type="EMBL" id="JAVRRT010000009">
    <property type="protein sequence ID" value="KAK5168646.1"/>
    <property type="molecule type" value="Genomic_DNA"/>
</dbReference>
<dbReference type="InterPro" id="IPR019786">
    <property type="entry name" value="Zinc_finger_PHD-type_CS"/>
</dbReference>
<name>A0AAV9P6J6_9PEZI</name>
<feature type="domain" description="PHD-type" evidence="6">
    <location>
        <begin position="553"/>
        <end position="603"/>
    </location>
</feature>
<evidence type="ECO:0000259" key="6">
    <source>
        <dbReference type="PROSITE" id="PS50016"/>
    </source>
</evidence>
<keyword evidence="1" id="KW-0479">Metal-binding</keyword>
<keyword evidence="2 4" id="KW-0863">Zinc-finger</keyword>
<dbReference type="SMART" id="SM00249">
    <property type="entry name" value="PHD"/>
    <property type="match status" value="2"/>
</dbReference>
<feature type="compositionally biased region" description="Basic and acidic residues" evidence="5">
    <location>
        <begin position="427"/>
        <end position="446"/>
    </location>
</feature>
<accession>A0AAV9P6J6</accession>
<dbReference type="Gene3D" id="3.30.40.10">
    <property type="entry name" value="Zinc/RING finger domain, C3HC4 (zinc finger)"/>
    <property type="match status" value="2"/>
</dbReference>
<organism evidence="7 8">
    <name type="scientific">Saxophila tyrrhenica</name>
    <dbReference type="NCBI Taxonomy" id="1690608"/>
    <lineage>
        <taxon>Eukaryota</taxon>
        <taxon>Fungi</taxon>
        <taxon>Dikarya</taxon>
        <taxon>Ascomycota</taxon>
        <taxon>Pezizomycotina</taxon>
        <taxon>Dothideomycetes</taxon>
        <taxon>Dothideomycetidae</taxon>
        <taxon>Mycosphaerellales</taxon>
        <taxon>Extremaceae</taxon>
        <taxon>Saxophila</taxon>
    </lineage>
</organism>
<comment type="caution">
    <text evidence="7">The sequence shown here is derived from an EMBL/GenBank/DDBJ whole genome shotgun (WGS) entry which is preliminary data.</text>
</comment>
<reference evidence="7 8" key="1">
    <citation type="submission" date="2023-08" db="EMBL/GenBank/DDBJ databases">
        <title>Black Yeasts Isolated from many extreme environments.</title>
        <authorList>
            <person name="Coleine C."/>
            <person name="Stajich J.E."/>
            <person name="Selbmann L."/>
        </authorList>
    </citation>
    <scope>NUCLEOTIDE SEQUENCE [LARGE SCALE GENOMIC DNA]</scope>
    <source>
        <strain evidence="7 8">CCFEE 5935</strain>
    </source>
</reference>
<dbReference type="InterPro" id="IPR019787">
    <property type="entry name" value="Znf_PHD-finger"/>
</dbReference>
<dbReference type="Proteomes" id="UP001337655">
    <property type="component" value="Unassembled WGS sequence"/>
</dbReference>
<dbReference type="GO" id="GO:0032221">
    <property type="term" value="C:Rpd3S complex"/>
    <property type="evidence" value="ECO:0007669"/>
    <property type="project" value="TreeGrafter"/>
</dbReference>
<dbReference type="InterPro" id="IPR001965">
    <property type="entry name" value="Znf_PHD"/>
</dbReference>
<evidence type="ECO:0000256" key="1">
    <source>
        <dbReference type="ARBA" id="ARBA00022723"/>
    </source>
</evidence>
<dbReference type="AlphaFoldDB" id="A0AAV9P6J6"/>
<sequence length="969" mass="105754">MLGTRTLRDRSASRTPNGSTGKRKESVATEVKEEKMEGSAWLEPPLAQKPSYRDHAGVSYYGVSEHMQPLGEAPNARVKTRVKAEGARKSVLGRSAAGGGLDAQETPEGTPAPQTGAVVQAPPSPHPRIVVDDEDDADYAPKANGKKKERKPKPRAPKRQSETPAPTQTKLVPPDPKSYDRTKLGAIVNEAKMRALESGKPDLAAAVYEIYLQALKNGVLMRLMQAILAQKATPEETKQFQQHVRVAKKMLKEEAEARRQARRDHPHDSNGTHSLPLRSPSDLTPRELEIYSARTSTETSNYHDTKVSLTWKSPSKDPNRHRTSKTVTMSASPSKRREGSPNGSDSSLTDMTSNPDDDMDLDEPASDAAPGPSAQQTTTTGKDHAAERGSLTAPNRNLKRSSAEAELQEDERDLALAAKKQKLNEGITRDAQFEESSVREPADSRSSRLRARQSTTLAPPTLSLNTSGTRMGSRSASRAVSTDLDSPLSTPASSRQSTPQVAKAPAKAFGKKAKTKQSPEKKQLAAYGGMPGARGAGRESPADDDNEELSENNDFCSACGGSGYLLCCDGCDRSFHFACLDPPLNDEASELNEPWYCYICVAKRPITDSPEKPHRGLFAPLFNSLRKLNPSNFALPQDIRDYFEGVATDKTGSFVESVHTRTRNRPGYSDEPPDFTKIKDGKGKTILCYSCGKSSGGSRPIIPCDFCGEYWHLDCMDPPRSNPPARNQDGDKVHDWMCPLHSDHELRKVDTSLLNPRSVARKVHIRKPRNAKVVEASMKRGFHNNGVIDVVVDDESDGSDSEFYDEEGLDEGVVYRLPASGIKLDFIDKVKNTRVQQLRSQHAYDTARAIAQEPGNEPGPLEQANFAKRSFRDKKMALNLAQFASENSDLTLGADQVANLVGALIAEAPGDVVDGMTAAENAVKKRSAGSTIPPSPPVSEQTEALTAEQRKELEMLQELIRRRLAGGKT</sequence>
<evidence type="ECO:0000256" key="2">
    <source>
        <dbReference type="ARBA" id="ARBA00022771"/>
    </source>
</evidence>
<feature type="region of interest" description="Disordered" evidence="5">
    <location>
        <begin position="253"/>
        <end position="549"/>
    </location>
</feature>
<dbReference type="PANTHER" id="PTHR47636:SF1">
    <property type="entry name" value="TRANSCRIPTIONAL REGULATORY PROTEIN RCO1"/>
    <property type="match status" value="1"/>
</dbReference>
<dbReference type="InterPro" id="IPR011011">
    <property type="entry name" value="Znf_FYVE_PHD"/>
</dbReference>
<dbReference type="Pfam" id="PF00628">
    <property type="entry name" value="PHD"/>
    <property type="match status" value="1"/>
</dbReference>
<dbReference type="PROSITE" id="PS01359">
    <property type="entry name" value="ZF_PHD_1"/>
    <property type="match status" value="1"/>
</dbReference>
<feature type="region of interest" description="Disordered" evidence="5">
    <location>
        <begin position="1"/>
        <end position="53"/>
    </location>
</feature>
<dbReference type="CDD" id="cd15534">
    <property type="entry name" value="PHD2_PHF12_Rco1"/>
    <property type="match status" value="1"/>
</dbReference>
<feature type="compositionally biased region" description="Basic residues" evidence="5">
    <location>
        <begin position="144"/>
        <end position="158"/>
    </location>
</feature>
<feature type="region of interest" description="Disordered" evidence="5">
    <location>
        <begin position="67"/>
        <end position="181"/>
    </location>
</feature>
<feature type="compositionally biased region" description="Acidic residues" evidence="5">
    <location>
        <begin position="355"/>
        <end position="365"/>
    </location>
</feature>
<dbReference type="GO" id="GO:0006357">
    <property type="term" value="P:regulation of transcription by RNA polymerase II"/>
    <property type="evidence" value="ECO:0007669"/>
    <property type="project" value="TreeGrafter"/>
</dbReference>
<dbReference type="CDD" id="cd15535">
    <property type="entry name" value="PHD1_Rco1"/>
    <property type="match status" value="1"/>
</dbReference>
<evidence type="ECO:0000313" key="7">
    <source>
        <dbReference type="EMBL" id="KAK5168646.1"/>
    </source>
</evidence>
<dbReference type="PANTHER" id="PTHR47636">
    <property type="entry name" value="TRANSCRIPTIONAL REGULATORY PROTEIN RCO1"/>
    <property type="match status" value="1"/>
</dbReference>
<feature type="compositionally biased region" description="Polar residues" evidence="5">
    <location>
        <begin position="341"/>
        <end position="354"/>
    </location>
</feature>
<feature type="compositionally biased region" description="Polar residues" evidence="5">
    <location>
        <begin position="928"/>
        <end position="944"/>
    </location>
</feature>
<feature type="region of interest" description="Disordered" evidence="5">
    <location>
        <begin position="924"/>
        <end position="945"/>
    </location>
</feature>
<keyword evidence="8" id="KW-1185">Reference proteome</keyword>
<evidence type="ECO:0000256" key="5">
    <source>
        <dbReference type="SAM" id="MobiDB-lite"/>
    </source>
</evidence>
<keyword evidence="3" id="KW-0862">Zinc</keyword>
<evidence type="ECO:0000256" key="4">
    <source>
        <dbReference type="PROSITE-ProRule" id="PRU00146"/>
    </source>
</evidence>
<dbReference type="SUPFAM" id="SSF57903">
    <property type="entry name" value="FYVE/PHD zinc finger"/>
    <property type="match status" value="2"/>
</dbReference>
<dbReference type="RefSeq" id="XP_064658112.1">
    <property type="nucleotide sequence ID" value="XM_064803197.1"/>
</dbReference>
<dbReference type="InterPro" id="IPR052819">
    <property type="entry name" value="Chromatin_regulatory_protein"/>
</dbReference>
<feature type="compositionally biased region" description="Basic and acidic residues" evidence="5">
    <location>
        <begin position="22"/>
        <end position="37"/>
    </location>
</feature>
<dbReference type="GeneID" id="89927295"/>
<evidence type="ECO:0000256" key="3">
    <source>
        <dbReference type="ARBA" id="ARBA00022833"/>
    </source>
</evidence>
<dbReference type="PROSITE" id="PS50016">
    <property type="entry name" value="ZF_PHD_2"/>
    <property type="match status" value="2"/>
</dbReference>
<feature type="domain" description="PHD-type" evidence="6">
    <location>
        <begin position="685"/>
        <end position="744"/>
    </location>
</feature>